<dbReference type="PANTHER" id="PTHR32134">
    <property type="entry name" value="FNIP REPEAT-CONTAINING PROTEIN"/>
    <property type="match status" value="1"/>
</dbReference>
<keyword evidence="2" id="KW-0175">Coiled coil</keyword>
<evidence type="ECO:0000256" key="1">
    <source>
        <dbReference type="ARBA" id="ARBA00022737"/>
    </source>
</evidence>
<evidence type="ECO:0000256" key="2">
    <source>
        <dbReference type="SAM" id="Coils"/>
    </source>
</evidence>
<evidence type="ECO:0000313" key="3">
    <source>
        <dbReference type="EMBL" id="KAF2068786.1"/>
    </source>
</evidence>
<protein>
    <recommendedName>
        <fullName evidence="5">FNIP repeat-containing protein</fullName>
    </recommendedName>
</protein>
<keyword evidence="4" id="KW-1185">Reference proteome</keyword>
<evidence type="ECO:0008006" key="5">
    <source>
        <dbReference type="Google" id="ProtNLM"/>
    </source>
</evidence>
<dbReference type="Proteomes" id="UP000695562">
    <property type="component" value="Unassembled WGS sequence"/>
</dbReference>
<keyword evidence="1" id="KW-0677">Repeat</keyword>
<dbReference type="AlphaFoldDB" id="A0A8J4PSR2"/>
<evidence type="ECO:0000313" key="4">
    <source>
        <dbReference type="Proteomes" id="UP000695562"/>
    </source>
</evidence>
<feature type="coiled-coil region" evidence="2">
    <location>
        <begin position="891"/>
        <end position="933"/>
    </location>
</feature>
<dbReference type="InterPro" id="IPR051251">
    <property type="entry name" value="STK_FNIP-Repeat"/>
</dbReference>
<sequence>MSDQEILKSIPKTVKELVLYPYSNMLYFDSKYIPATITKLRVFHQFHINLLNIDKLPPSVKSLSCTDSKLSVCKIPSTVEHIELTNYLVRKNYDDLFQRYGDLDNYSNYLACVEQSNSFKAFTKITKRREFPDNNDNDTHIKSRISQWSMEDEFRKDIKNVTLVDIAAKSLLLLLKTATATFNQIHLVVLCFNDTKFLKDLTQIVDLLKDVVVSIKVIRNQKAEKRASNELVKRFKQHIKESTLVYQSDYLISFDQFKEFLVMEDTDTPLDEFFNYSFGGPGDDDILPNTFDLIWTSVVSPKEYEIPNGVKKLTFTNIKSIRGSKKVKSFCLWPFGYTIERKSFRINIGSKYCTPLVDIQRNAVKRHHHLKLNYPYGKMEQLLDPFLIPTSVHCLDIGADNLINFQMVDQKEYYRDPLSRDSFKSIANLNSIELAKQWDLPITINTFPIGLQSLSFLDVYRCSSIEQIPDHIKLNYLEYPIGHTKLIFKSNDRMITKEKIPIEFDESTGVFTPQPAFPIDELFLQLFNGKIIIPMPNADIRKVKCNQRMRLPDSVQVYVSNYFLPVNYPPLLEQLYLEFDEPGYKKIELLHSIPPTVKYTSFRFYSTSNNNIFKAIEKYKLSSLDELMKYNSVVINKDSFFQIWNVFLQKKINKMAQPKLIYTQKTIANGISVYRLQDPKSSSHFKFKTDYISDIPFVLESLPFGNIEINSLLIPTTVETLEIKACIGPPFTNVQLLPTTLKQVIINTKTLQEQDHVYQIYDQSSTGIGPLTTTLVWQANELIPVGFIPNGIKRIVFGNNFNTTILPNTIPNSVTEISFGNGFNQCLSLLYLPVSLKYLSLNGYKHPIVQNSLPLNINQLCLSDYDSRLISSCFFPKSIKYIKINNKRYRQNNLQQIKSNYENENRELNIHIHDHLNNNNNNYNSNIKSTKTKIYIDNHPIVPGSLDHINIASISFGSLYNQILLKGAIPDTVTELDFGQSIYNQPILSIPTSVQILYLGSITTDIESIVLPSSLTVLYLPNTFDSPIPTGFLPHGLKVLHINKCFKQIVPAGFIPNTISLFPHQDMTSLDFIPRSVGKLQLNGFKSHHSNPLICTIPQNVTELIINTLVSFNSYPHQLLD</sequence>
<reference evidence="3" key="1">
    <citation type="submission" date="2020-01" db="EMBL/GenBank/DDBJ databases">
        <title>Development of genomics and gene disruption for Polysphondylium violaceum indicates a role for the polyketide synthase stlB in stalk morphogenesis.</title>
        <authorList>
            <person name="Narita B."/>
            <person name="Kawabe Y."/>
            <person name="Kin K."/>
            <person name="Saito T."/>
            <person name="Gibbs R."/>
            <person name="Kuspa A."/>
            <person name="Muzny D."/>
            <person name="Queller D."/>
            <person name="Richards S."/>
            <person name="Strassman J."/>
            <person name="Sucgang R."/>
            <person name="Worley K."/>
            <person name="Schaap P."/>
        </authorList>
    </citation>
    <scope>NUCLEOTIDE SEQUENCE</scope>
    <source>
        <strain evidence="3">QSvi11</strain>
    </source>
</reference>
<dbReference type="OrthoDB" id="22524at2759"/>
<dbReference type="PANTHER" id="PTHR32134:SF178">
    <property type="entry name" value="FNIP REPEAT-CONTAINING PROTEIN"/>
    <property type="match status" value="1"/>
</dbReference>
<gene>
    <name evidence="3" type="ORF">CYY_009894</name>
</gene>
<dbReference type="InterPro" id="IPR008615">
    <property type="entry name" value="FNIP"/>
</dbReference>
<comment type="caution">
    <text evidence="3">The sequence shown here is derived from an EMBL/GenBank/DDBJ whole genome shotgun (WGS) entry which is preliminary data.</text>
</comment>
<dbReference type="Pfam" id="PF05725">
    <property type="entry name" value="FNIP"/>
    <property type="match status" value="3"/>
</dbReference>
<name>A0A8J4PSR2_9MYCE</name>
<accession>A0A8J4PSR2</accession>
<organism evidence="3 4">
    <name type="scientific">Polysphondylium violaceum</name>
    <dbReference type="NCBI Taxonomy" id="133409"/>
    <lineage>
        <taxon>Eukaryota</taxon>
        <taxon>Amoebozoa</taxon>
        <taxon>Evosea</taxon>
        <taxon>Eumycetozoa</taxon>
        <taxon>Dictyostelia</taxon>
        <taxon>Dictyosteliales</taxon>
        <taxon>Dictyosteliaceae</taxon>
        <taxon>Polysphondylium</taxon>
    </lineage>
</organism>
<dbReference type="EMBL" id="AJWJ01000845">
    <property type="protein sequence ID" value="KAF2068786.1"/>
    <property type="molecule type" value="Genomic_DNA"/>
</dbReference>
<proteinExistence type="predicted"/>